<evidence type="ECO:0000256" key="1">
    <source>
        <dbReference type="ARBA" id="ARBA00006479"/>
    </source>
</evidence>
<organism evidence="2 3">
    <name type="scientific">Paenibacillus nanensis</name>
    <dbReference type="NCBI Taxonomy" id="393251"/>
    <lineage>
        <taxon>Bacteria</taxon>
        <taxon>Bacillati</taxon>
        <taxon>Bacillota</taxon>
        <taxon>Bacilli</taxon>
        <taxon>Bacillales</taxon>
        <taxon>Paenibacillaceae</taxon>
        <taxon>Paenibacillus</taxon>
    </lineage>
</organism>
<dbReference type="InterPro" id="IPR000600">
    <property type="entry name" value="ROK"/>
</dbReference>
<dbReference type="PROSITE" id="PS01125">
    <property type="entry name" value="ROK"/>
    <property type="match status" value="1"/>
</dbReference>
<accession>A0A3A1VNL9</accession>
<comment type="caution">
    <text evidence="2">The sequence shown here is derived from an EMBL/GenBank/DDBJ whole genome shotgun (WGS) entry which is preliminary data.</text>
</comment>
<dbReference type="InterPro" id="IPR049874">
    <property type="entry name" value="ROK_cs"/>
</dbReference>
<proteinExistence type="inferred from homology"/>
<comment type="similarity">
    <text evidence="1">Belongs to the ROK (NagC/XylR) family.</text>
</comment>
<dbReference type="Pfam" id="PF00480">
    <property type="entry name" value="ROK"/>
    <property type="match status" value="1"/>
</dbReference>
<reference evidence="2 3" key="1">
    <citation type="submission" date="2018-09" db="EMBL/GenBank/DDBJ databases">
        <title>Paenibacillus aracenensis nov. sp. isolated from a cave in southern Spain.</title>
        <authorList>
            <person name="Jurado V."/>
            <person name="Gutierrez-Patricio S."/>
            <person name="Gonzalez-Pimentel J.L."/>
            <person name="Miller A.Z."/>
            <person name="Laiz L."/>
            <person name="Saiz-Jimenez C."/>
        </authorList>
    </citation>
    <scope>NUCLEOTIDE SEQUENCE [LARGE SCALE GENOMIC DNA]</scope>
    <source>
        <strain evidence="2 3">DSM 22867</strain>
    </source>
</reference>
<dbReference type="PANTHER" id="PTHR18964:SF149">
    <property type="entry name" value="BIFUNCTIONAL UDP-N-ACETYLGLUCOSAMINE 2-EPIMERASE_N-ACETYLMANNOSAMINE KINASE"/>
    <property type="match status" value="1"/>
</dbReference>
<dbReference type="AlphaFoldDB" id="A0A3A1VNL9"/>
<dbReference type="OrthoDB" id="9795247at2"/>
<dbReference type="EMBL" id="QXQA01000001">
    <property type="protein sequence ID" value="RIX60123.1"/>
    <property type="molecule type" value="Genomic_DNA"/>
</dbReference>
<dbReference type="Gene3D" id="3.30.420.40">
    <property type="match status" value="2"/>
</dbReference>
<dbReference type="CDD" id="cd24068">
    <property type="entry name" value="ASKHA_NBD_ROK_FnNanK-like"/>
    <property type="match status" value="1"/>
</dbReference>
<dbReference type="PANTHER" id="PTHR18964">
    <property type="entry name" value="ROK (REPRESSOR, ORF, KINASE) FAMILY"/>
    <property type="match status" value="1"/>
</dbReference>
<dbReference type="RefSeq" id="WP_119597498.1">
    <property type="nucleotide sequence ID" value="NZ_QXQA01000001.1"/>
</dbReference>
<evidence type="ECO:0000313" key="3">
    <source>
        <dbReference type="Proteomes" id="UP000266482"/>
    </source>
</evidence>
<protein>
    <submittedName>
        <fullName evidence="2">ROK family protein</fullName>
    </submittedName>
</protein>
<sequence>MAQFTSAGFFLGIDIGGTGMKAGLVTPDGSIARELAVRTPVEEGGAGIMREMYKLADALLAEAGEPVHAIGVGSAGIIEPVSGRVTYATDNLPGWTGTPLAELLAGHTGLPVRADNDVNAAALGEAWVGAAKGCASFALAAVGTGIGGALVSGGRLVHGHLGRSGEIGHLILKQDGLPCNCGQRGCLEQYASGSALNRVARGIDPGWDSRELLRRTEAGDSRAAQAVDGFARDLAAGLISLYHVCGPEAIVIGGGLIETPEAWWHRLEQAVAEATPMPVRLEKAALGNKAGIIGAAYLAVSAAHSANP</sequence>
<dbReference type="Proteomes" id="UP000266482">
    <property type="component" value="Unassembled WGS sequence"/>
</dbReference>
<name>A0A3A1VNL9_9BACL</name>
<dbReference type="InterPro" id="IPR043129">
    <property type="entry name" value="ATPase_NBD"/>
</dbReference>
<gene>
    <name evidence="2" type="ORF">D3P08_00590</name>
</gene>
<evidence type="ECO:0000313" key="2">
    <source>
        <dbReference type="EMBL" id="RIX60123.1"/>
    </source>
</evidence>
<dbReference type="SUPFAM" id="SSF53067">
    <property type="entry name" value="Actin-like ATPase domain"/>
    <property type="match status" value="1"/>
</dbReference>
<keyword evidence="3" id="KW-1185">Reference proteome</keyword>